<evidence type="ECO:0008006" key="4">
    <source>
        <dbReference type="Google" id="ProtNLM"/>
    </source>
</evidence>
<gene>
    <name evidence="2" type="ORF">BU16DRAFT_359308</name>
</gene>
<dbReference type="EMBL" id="MU004188">
    <property type="protein sequence ID" value="KAF2495874.1"/>
    <property type="molecule type" value="Genomic_DNA"/>
</dbReference>
<evidence type="ECO:0000313" key="3">
    <source>
        <dbReference type="Proteomes" id="UP000799750"/>
    </source>
</evidence>
<dbReference type="OrthoDB" id="5104731at2759"/>
<evidence type="ECO:0000313" key="2">
    <source>
        <dbReference type="EMBL" id="KAF2495874.1"/>
    </source>
</evidence>
<evidence type="ECO:0000256" key="1">
    <source>
        <dbReference type="SAM" id="MobiDB-lite"/>
    </source>
</evidence>
<sequence>MEGPNSKGKGKRPRVLPDDELDDEQKEERKRSRQRIPLTNEDRIDWAKSDLRDHIGVVAGKERHPRNPVLFFIELAPYSNRGAACQHVTCKDHIEAGSYRIAVKPGMNLYKNPDFYHVRCFEELVDFSQAAYLDRIIPVTRNYVSVRGLSGISILDGNNFLDGGAERLVLEWKWSMRKLMDRRDEVPITTEPDLDNLHRKAGSASYEFKPINGMPDHEFFTLSIMLAPIESDGVDDQDEWNLFERYLPRDFNNIEDFKKPHSLSDILSVWKSDKFLACANEDRLTDKAKEEKDKLGEKAIRAIRRLSAVPMPDIQSAFRS</sequence>
<protein>
    <recommendedName>
        <fullName evidence="4">PARP-type domain-containing protein</fullName>
    </recommendedName>
</protein>
<name>A0A6A6QUS8_9PEZI</name>
<organism evidence="2 3">
    <name type="scientific">Lophium mytilinum</name>
    <dbReference type="NCBI Taxonomy" id="390894"/>
    <lineage>
        <taxon>Eukaryota</taxon>
        <taxon>Fungi</taxon>
        <taxon>Dikarya</taxon>
        <taxon>Ascomycota</taxon>
        <taxon>Pezizomycotina</taxon>
        <taxon>Dothideomycetes</taxon>
        <taxon>Pleosporomycetidae</taxon>
        <taxon>Mytilinidiales</taxon>
        <taxon>Mytilinidiaceae</taxon>
        <taxon>Lophium</taxon>
    </lineage>
</organism>
<proteinExistence type="predicted"/>
<feature type="region of interest" description="Disordered" evidence="1">
    <location>
        <begin position="1"/>
        <end position="36"/>
    </location>
</feature>
<dbReference type="Proteomes" id="UP000799750">
    <property type="component" value="Unassembled WGS sequence"/>
</dbReference>
<keyword evidence="3" id="KW-1185">Reference proteome</keyword>
<accession>A0A6A6QUS8</accession>
<reference evidence="2" key="1">
    <citation type="journal article" date="2020" name="Stud. Mycol.">
        <title>101 Dothideomycetes genomes: a test case for predicting lifestyles and emergence of pathogens.</title>
        <authorList>
            <person name="Haridas S."/>
            <person name="Albert R."/>
            <person name="Binder M."/>
            <person name="Bloem J."/>
            <person name="Labutti K."/>
            <person name="Salamov A."/>
            <person name="Andreopoulos B."/>
            <person name="Baker S."/>
            <person name="Barry K."/>
            <person name="Bills G."/>
            <person name="Bluhm B."/>
            <person name="Cannon C."/>
            <person name="Castanera R."/>
            <person name="Culley D."/>
            <person name="Daum C."/>
            <person name="Ezra D."/>
            <person name="Gonzalez J."/>
            <person name="Henrissat B."/>
            <person name="Kuo A."/>
            <person name="Liang C."/>
            <person name="Lipzen A."/>
            <person name="Lutzoni F."/>
            <person name="Magnuson J."/>
            <person name="Mondo S."/>
            <person name="Nolan M."/>
            <person name="Ohm R."/>
            <person name="Pangilinan J."/>
            <person name="Park H.-J."/>
            <person name="Ramirez L."/>
            <person name="Alfaro M."/>
            <person name="Sun H."/>
            <person name="Tritt A."/>
            <person name="Yoshinaga Y."/>
            <person name="Zwiers L.-H."/>
            <person name="Turgeon B."/>
            <person name="Goodwin S."/>
            <person name="Spatafora J."/>
            <person name="Crous P."/>
            <person name="Grigoriev I."/>
        </authorList>
    </citation>
    <scope>NUCLEOTIDE SEQUENCE</scope>
    <source>
        <strain evidence="2">CBS 269.34</strain>
    </source>
</reference>
<dbReference type="AlphaFoldDB" id="A0A6A6QUS8"/>